<dbReference type="InterPro" id="IPR036824">
    <property type="entry name" value="Nucleoplasmin_core_dom_sf"/>
</dbReference>
<dbReference type="GO" id="GO:0005654">
    <property type="term" value="C:nucleoplasm"/>
    <property type="evidence" value="ECO:0007669"/>
    <property type="project" value="TreeGrafter"/>
</dbReference>
<dbReference type="GO" id="GO:0045740">
    <property type="term" value="P:positive regulation of DNA replication"/>
    <property type="evidence" value="ECO:0007669"/>
    <property type="project" value="TreeGrafter"/>
</dbReference>
<feature type="region of interest" description="Disordered" evidence="11">
    <location>
        <begin position="119"/>
        <end position="190"/>
    </location>
</feature>
<dbReference type="GO" id="GO:0005737">
    <property type="term" value="C:cytoplasm"/>
    <property type="evidence" value="ECO:0007669"/>
    <property type="project" value="TreeGrafter"/>
</dbReference>
<gene>
    <name evidence="13" type="primary">NPM2</name>
</gene>
<evidence type="ECO:0000256" key="7">
    <source>
        <dbReference type="ARBA" id="ARBA00023279"/>
    </source>
</evidence>
<name>A0A8C2VZ84_CHILA</name>
<dbReference type="Ensembl" id="ENSCLAT00000020028.1">
    <property type="protein sequence ID" value="ENSCLAP00000019835.1"/>
    <property type="gene ID" value="ENSCLAG00000013600.1"/>
</dbReference>
<dbReference type="Proteomes" id="UP000694398">
    <property type="component" value="Unassembled WGS sequence"/>
</dbReference>
<evidence type="ECO:0000256" key="6">
    <source>
        <dbReference type="ARBA" id="ARBA00023242"/>
    </source>
</evidence>
<dbReference type="GO" id="GO:0003723">
    <property type="term" value="F:RNA binding"/>
    <property type="evidence" value="ECO:0007669"/>
    <property type="project" value="TreeGrafter"/>
</dbReference>
<feature type="compositionally biased region" description="Acidic residues" evidence="11">
    <location>
        <begin position="127"/>
        <end position="154"/>
    </location>
</feature>
<reference evidence="13" key="1">
    <citation type="submission" date="2025-08" db="UniProtKB">
        <authorList>
            <consortium name="Ensembl"/>
        </authorList>
    </citation>
    <scope>IDENTIFICATION</scope>
</reference>
<comment type="function">
    <text evidence="8">Core histones chaperone involved in chromatin reprogramming, specially during fertilization and early embryonic development. Probably involved in sperm DNA decondensation during fertilization.</text>
</comment>
<evidence type="ECO:0000256" key="11">
    <source>
        <dbReference type="SAM" id="MobiDB-lite"/>
    </source>
</evidence>
<keyword evidence="4" id="KW-0156">Chromatin regulator</keyword>
<dbReference type="PANTHER" id="PTHR22747">
    <property type="entry name" value="NUCLEOPLASMIN"/>
    <property type="match status" value="1"/>
</dbReference>
<evidence type="ECO:0000256" key="9">
    <source>
        <dbReference type="ARBA" id="ARBA00064984"/>
    </source>
</evidence>
<comment type="subunit">
    <text evidence="9">Homopentamer, when bound to H2A-H2B dimers only. Homodecamer of two stacked pentamers, when bound to H2A-H2B dimers and H3-H4 tetramers simultaneously.</text>
</comment>
<dbReference type="GeneTree" id="ENSGT00940000161418"/>
<dbReference type="SUPFAM" id="SSF69203">
    <property type="entry name" value="Nucleoplasmin-like core domain"/>
    <property type="match status" value="1"/>
</dbReference>
<dbReference type="GO" id="GO:0009994">
    <property type="term" value="P:oocyte differentiation"/>
    <property type="evidence" value="ECO:0007669"/>
    <property type="project" value="Ensembl"/>
</dbReference>
<evidence type="ECO:0000259" key="12">
    <source>
        <dbReference type="Pfam" id="PF03066"/>
    </source>
</evidence>
<evidence type="ECO:0000256" key="1">
    <source>
        <dbReference type="ARBA" id="ARBA00004123"/>
    </source>
</evidence>
<dbReference type="GO" id="GO:0045836">
    <property type="term" value="P:positive regulation of meiotic nuclear division"/>
    <property type="evidence" value="ECO:0007669"/>
    <property type="project" value="Ensembl"/>
</dbReference>
<proteinExistence type="inferred from homology"/>
<dbReference type="GO" id="GO:0042393">
    <property type="term" value="F:histone binding"/>
    <property type="evidence" value="ECO:0007669"/>
    <property type="project" value="TreeGrafter"/>
</dbReference>
<dbReference type="GO" id="GO:0005730">
    <property type="term" value="C:nucleolus"/>
    <property type="evidence" value="ECO:0007669"/>
    <property type="project" value="TreeGrafter"/>
</dbReference>
<dbReference type="Pfam" id="PF03066">
    <property type="entry name" value="Nucleoplasmin"/>
    <property type="match status" value="1"/>
</dbReference>
<evidence type="ECO:0000256" key="3">
    <source>
        <dbReference type="ARBA" id="ARBA00022473"/>
    </source>
</evidence>
<evidence type="ECO:0000256" key="4">
    <source>
        <dbReference type="ARBA" id="ARBA00022853"/>
    </source>
</evidence>
<dbReference type="PANTHER" id="PTHR22747:SF14">
    <property type="entry name" value="NUCLEOPLASMIN-2"/>
    <property type="match status" value="1"/>
</dbReference>
<evidence type="ECO:0000313" key="13">
    <source>
        <dbReference type="Ensembl" id="ENSCLAP00000019835.1"/>
    </source>
</evidence>
<keyword evidence="5" id="KW-0143">Chaperone</keyword>
<evidence type="ECO:0000256" key="5">
    <source>
        <dbReference type="ARBA" id="ARBA00023186"/>
    </source>
</evidence>
<dbReference type="GO" id="GO:0000785">
    <property type="term" value="C:chromatin"/>
    <property type="evidence" value="ECO:0007669"/>
    <property type="project" value="Ensembl"/>
</dbReference>
<dbReference type="GO" id="GO:0006338">
    <property type="term" value="P:chromatin remodeling"/>
    <property type="evidence" value="ECO:0007669"/>
    <property type="project" value="Ensembl"/>
</dbReference>
<keyword evidence="7" id="KW-0278">Fertilization</keyword>
<dbReference type="GO" id="GO:0001824">
    <property type="term" value="P:blastocyst development"/>
    <property type="evidence" value="ECO:0007669"/>
    <property type="project" value="Ensembl"/>
</dbReference>
<accession>A0A8C2VZ84</accession>
<dbReference type="GO" id="GO:0007338">
    <property type="term" value="P:single fertilization"/>
    <property type="evidence" value="ECO:0007669"/>
    <property type="project" value="UniProtKB-KW"/>
</dbReference>
<feature type="domain" description="Nucleoplasmin core" evidence="12">
    <location>
        <begin position="19"/>
        <end position="119"/>
    </location>
</feature>
<dbReference type="GO" id="GO:0003682">
    <property type="term" value="F:chromatin binding"/>
    <property type="evidence" value="ECO:0007669"/>
    <property type="project" value="Ensembl"/>
</dbReference>
<keyword evidence="14" id="KW-1185">Reference proteome</keyword>
<evidence type="ECO:0000256" key="10">
    <source>
        <dbReference type="ARBA" id="ARBA00074907"/>
    </source>
</evidence>
<dbReference type="AlphaFoldDB" id="A0A8C2VZ84"/>
<dbReference type="Gene3D" id="2.60.120.340">
    <property type="entry name" value="Nucleoplasmin core domain"/>
    <property type="match status" value="1"/>
</dbReference>
<dbReference type="InterPro" id="IPR004301">
    <property type="entry name" value="Nucleoplasmin"/>
</dbReference>
<feature type="compositionally biased region" description="Basic and acidic residues" evidence="11">
    <location>
        <begin position="179"/>
        <end position="190"/>
    </location>
</feature>
<protein>
    <recommendedName>
        <fullName evidence="10">Nucleoplasmin-2</fullName>
    </recommendedName>
</protein>
<keyword evidence="6" id="KW-0539">Nucleus</keyword>
<evidence type="ECO:0000256" key="2">
    <source>
        <dbReference type="ARBA" id="ARBA00010744"/>
    </source>
</evidence>
<dbReference type="InterPro" id="IPR024057">
    <property type="entry name" value="Nucleoplasmin_core_dom"/>
</dbReference>
<dbReference type="OMA" id="GQECYES"/>
<dbReference type="FunFam" id="2.60.120.340:FF:000003">
    <property type="entry name" value="Nucleoplasmin 2"/>
    <property type="match status" value="1"/>
</dbReference>
<dbReference type="GO" id="GO:0007096">
    <property type="term" value="P:regulation of exit from mitosis"/>
    <property type="evidence" value="ECO:0007669"/>
    <property type="project" value="Ensembl"/>
</dbReference>
<organism evidence="13 14">
    <name type="scientific">Chinchilla lanigera</name>
    <name type="common">Long-tailed chinchilla</name>
    <name type="synonym">Chinchilla villidera</name>
    <dbReference type="NCBI Taxonomy" id="34839"/>
    <lineage>
        <taxon>Eukaryota</taxon>
        <taxon>Metazoa</taxon>
        <taxon>Chordata</taxon>
        <taxon>Craniata</taxon>
        <taxon>Vertebrata</taxon>
        <taxon>Euteleostomi</taxon>
        <taxon>Mammalia</taxon>
        <taxon>Eutheria</taxon>
        <taxon>Euarchontoglires</taxon>
        <taxon>Glires</taxon>
        <taxon>Rodentia</taxon>
        <taxon>Hystricomorpha</taxon>
        <taxon>Chinchillidae</taxon>
        <taxon>Chinchilla</taxon>
    </lineage>
</organism>
<reference evidence="13" key="2">
    <citation type="submission" date="2025-09" db="UniProtKB">
        <authorList>
            <consortium name="Ensembl"/>
        </authorList>
    </citation>
    <scope>IDENTIFICATION</scope>
</reference>
<evidence type="ECO:0000256" key="8">
    <source>
        <dbReference type="ARBA" id="ARBA00057534"/>
    </source>
</evidence>
<comment type="similarity">
    <text evidence="2">Belongs to the nucleoplasmin family.</text>
</comment>
<keyword evidence="3" id="KW-0217">Developmental protein</keyword>
<comment type="subcellular location">
    <subcellularLocation>
        <location evidence="1">Nucleus</location>
    </subcellularLocation>
</comment>
<sequence>MRRRSSSSTEDKAGRTVPWGAELTLEKRLCTFRPPVEENCRLVLSAICLGEKARDEVNRVEIVPTATPEDKKPPHVTIATLKSSVLPMVAMAGVTLSPPVTFHLRAGSGPVFISGQECYATESSDPTSEEEEEEEEGEEDEEEEEEEEEAEADVSMEGTPSKRAKRLVLHKQTSTAKKIKVEREDDPAPR</sequence>
<evidence type="ECO:0000313" key="14">
    <source>
        <dbReference type="Proteomes" id="UP000694398"/>
    </source>
</evidence>